<feature type="region of interest" description="Disordered" evidence="1">
    <location>
        <begin position="1"/>
        <end position="36"/>
    </location>
</feature>
<dbReference type="GO" id="GO:0031011">
    <property type="term" value="C:Ino80 complex"/>
    <property type="evidence" value="ECO:0007669"/>
    <property type="project" value="InterPro"/>
</dbReference>
<protein>
    <recommendedName>
        <fullName evidence="6">IEC3 subunit of the Ino80 complex, chromatin re-modelling-domain-containing protein</fullName>
    </recommendedName>
</protein>
<evidence type="ECO:0000313" key="5">
    <source>
        <dbReference type="Proteomes" id="UP000799429"/>
    </source>
</evidence>
<evidence type="ECO:0000259" key="2">
    <source>
        <dbReference type="Pfam" id="PF14612"/>
    </source>
</evidence>
<dbReference type="EMBL" id="MU006093">
    <property type="protein sequence ID" value="KAF2840100.1"/>
    <property type="molecule type" value="Genomic_DNA"/>
</dbReference>
<accession>A0A9P4SCI3</accession>
<keyword evidence="5" id="KW-1185">Reference proteome</keyword>
<name>A0A9P4SCI3_9PEZI</name>
<dbReference type="InterPro" id="IPR055449">
    <property type="entry name" value="Iec3-like_M"/>
</dbReference>
<dbReference type="AlphaFoldDB" id="A0A9P4SCI3"/>
<feature type="region of interest" description="Disordered" evidence="1">
    <location>
        <begin position="291"/>
        <end position="369"/>
    </location>
</feature>
<evidence type="ECO:0000256" key="1">
    <source>
        <dbReference type="SAM" id="MobiDB-lite"/>
    </source>
</evidence>
<evidence type="ECO:0000259" key="3">
    <source>
        <dbReference type="Pfam" id="PF24244"/>
    </source>
</evidence>
<feature type="domain" description="INO80 complex subunit 3 N-terminal" evidence="2">
    <location>
        <begin position="33"/>
        <end position="101"/>
    </location>
</feature>
<feature type="compositionally biased region" description="Polar residues" evidence="1">
    <location>
        <begin position="360"/>
        <end position="369"/>
    </location>
</feature>
<sequence>MASLSHIVSHPAHPEPIPVTDWMDTDPQRQSKKSMKRKYVKLRHKFDRTMMESNALFKEEHKAWALARRLQEQNDQLMEILLDLNESVRVPNTFRFDLRSPSPSTSAVPSLETDDDLDPEAIQRALREARAELVSGEMSAEEYAAVEASLTQKLVPRRPKALASLLKTPHTRPLMTHDLPADLFSEETFGVDLPGYLTPNHEEEYLLALDTTLTDPFLYNPDDAIGRPIPTLNRPIPSDRDISLNNPNSVYNWLRRNQPSIFLQDHENASEKSGPKGGSARSAAKRASIAAASVATPSVHKTEQDLLDEEIGFVPETGHSSGRGKRSKDDEPYRPKGGQSRTTKRKRDDGDKGSRKKAARSSNAGLDTS</sequence>
<dbReference type="Pfam" id="PF14612">
    <property type="entry name" value="Ino80_Iec3"/>
    <property type="match status" value="1"/>
</dbReference>
<feature type="domain" description="INO80 complex subunit 3-like middle region" evidence="3">
    <location>
        <begin position="160"/>
        <end position="267"/>
    </location>
</feature>
<proteinExistence type="predicted"/>
<dbReference type="InterPro" id="IPR032742">
    <property type="entry name" value="Iec3_N"/>
</dbReference>
<dbReference type="OrthoDB" id="4095124at2759"/>
<comment type="caution">
    <text evidence="4">The sequence shown here is derived from an EMBL/GenBank/DDBJ whole genome shotgun (WGS) entry which is preliminary data.</text>
</comment>
<dbReference type="Proteomes" id="UP000799429">
    <property type="component" value="Unassembled WGS sequence"/>
</dbReference>
<evidence type="ECO:0008006" key="6">
    <source>
        <dbReference type="Google" id="ProtNLM"/>
    </source>
</evidence>
<evidence type="ECO:0000313" key="4">
    <source>
        <dbReference type="EMBL" id="KAF2840100.1"/>
    </source>
</evidence>
<reference evidence="4" key="1">
    <citation type="journal article" date="2020" name="Stud. Mycol.">
        <title>101 Dothideomycetes genomes: a test case for predicting lifestyles and emergence of pathogens.</title>
        <authorList>
            <person name="Haridas S."/>
            <person name="Albert R."/>
            <person name="Binder M."/>
            <person name="Bloem J."/>
            <person name="Labutti K."/>
            <person name="Salamov A."/>
            <person name="Andreopoulos B."/>
            <person name="Baker S."/>
            <person name="Barry K."/>
            <person name="Bills G."/>
            <person name="Bluhm B."/>
            <person name="Cannon C."/>
            <person name="Castanera R."/>
            <person name="Culley D."/>
            <person name="Daum C."/>
            <person name="Ezra D."/>
            <person name="Gonzalez J."/>
            <person name="Henrissat B."/>
            <person name="Kuo A."/>
            <person name="Liang C."/>
            <person name="Lipzen A."/>
            <person name="Lutzoni F."/>
            <person name="Magnuson J."/>
            <person name="Mondo S."/>
            <person name="Nolan M."/>
            <person name="Ohm R."/>
            <person name="Pangilinan J."/>
            <person name="Park H.-J."/>
            <person name="Ramirez L."/>
            <person name="Alfaro M."/>
            <person name="Sun H."/>
            <person name="Tritt A."/>
            <person name="Yoshinaga Y."/>
            <person name="Zwiers L.-H."/>
            <person name="Turgeon B."/>
            <person name="Goodwin S."/>
            <person name="Spatafora J."/>
            <person name="Crous P."/>
            <person name="Grigoriev I."/>
        </authorList>
    </citation>
    <scope>NUCLEOTIDE SEQUENCE</scope>
    <source>
        <strain evidence="4">CBS 101060</strain>
    </source>
</reference>
<gene>
    <name evidence="4" type="ORF">M501DRAFT_1015177</name>
</gene>
<organism evidence="4 5">
    <name type="scientific">Patellaria atrata CBS 101060</name>
    <dbReference type="NCBI Taxonomy" id="1346257"/>
    <lineage>
        <taxon>Eukaryota</taxon>
        <taxon>Fungi</taxon>
        <taxon>Dikarya</taxon>
        <taxon>Ascomycota</taxon>
        <taxon>Pezizomycotina</taxon>
        <taxon>Dothideomycetes</taxon>
        <taxon>Dothideomycetes incertae sedis</taxon>
        <taxon>Patellariales</taxon>
        <taxon>Patellariaceae</taxon>
        <taxon>Patellaria</taxon>
    </lineage>
</organism>
<dbReference type="Pfam" id="PF24244">
    <property type="entry name" value="Iec3-like_M"/>
    <property type="match status" value="1"/>
</dbReference>
<dbReference type="GO" id="GO:0006338">
    <property type="term" value="P:chromatin remodeling"/>
    <property type="evidence" value="ECO:0007669"/>
    <property type="project" value="InterPro"/>
</dbReference>